<protein>
    <recommendedName>
        <fullName evidence="4">Short chain dehydrogenase</fullName>
    </recommendedName>
</protein>
<evidence type="ECO:0000256" key="1">
    <source>
        <dbReference type="SAM" id="MobiDB-lite"/>
    </source>
</evidence>
<proteinExistence type="predicted"/>
<accession>A0A1H8U3C5</accession>
<dbReference type="AlphaFoldDB" id="A0A1H8U3C5"/>
<dbReference type="Gene3D" id="3.40.50.720">
    <property type="entry name" value="NAD(P)-binding Rossmann-like Domain"/>
    <property type="match status" value="1"/>
</dbReference>
<feature type="region of interest" description="Disordered" evidence="1">
    <location>
        <begin position="36"/>
        <end position="55"/>
    </location>
</feature>
<reference evidence="2 3" key="1">
    <citation type="submission" date="2016-10" db="EMBL/GenBank/DDBJ databases">
        <authorList>
            <person name="de Groot N.N."/>
        </authorList>
    </citation>
    <scope>NUCLEOTIDE SEQUENCE [LARGE SCALE GENOMIC DNA]</scope>
    <source>
        <strain evidence="2 3">DSM 44993</strain>
    </source>
</reference>
<gene>
    <name evidence="2" type="ORF">SAMN04489732_10335</name>
</gene>
<keyword evidence="3" id="KW-1185">Reference proteome</keyword>
<evidence type="ECO:0000313" key="2">
    <source>
        <dbReference type="EMBL" id="SEO97343.1"/>
    </source>
</evidence>
<dbReference type="Proteomes" id="UP000198582">
    <property type="component" value="Unassembled WGS sequence"/>
</dbReference>
<organism evidence="2 3">
    <name type="scientific">Amycolatopsis saalfeldensis</name>
    <dbReference type="NCBI Taxonomy" id="394193"/>
    <lineage>
        <taxon>Bacteria</taxon>
        <taxon>Bacillati</taxon>
        <taxon>Actinomycetota</taxon>
        <taxon>Actinomycetes</taxon>
        <taxon>Pseudonocardiales</taxon>
        <taxon>Pseudonocardiaceae</taxon>
        <taxon>Amycolatopsis</taxon>
    </lineage>
</organism>
<dbReference type="EMBL" id="FOEF01000003">
    <property type="protein sequence ID" value="SEO97343.1"/>
    <property type="molecule type" value="Genomic_DNA"/>
</dbReference>
<evidence type="ECO:0008006" key="4">
    <source>
        <dbReference type="Google" id="ProtNLM"/>
    </source>
</evidence>
<name>A0A1H8U3C5_9PSEU</name>
<evidence type="ECO:0000313" key="3">
    <source>
        <dbReference type="Proteomes" id="UP000198582"/>
    </source>
</evidence>
<dbReference type="STRING" id="394193.SAMN04489732_10335"/>
<sequence>MATPIPGTDAGHVPGRTSQVTMAELAKPVDMGKNSVQTAATAAHPGIASTEMSRKDAPPIVDRFFSGVLGRTPAQGALPTLRAATDPAAVNGDFFGPGGFLGIVGAPAKTRSGGASHDEDLQRQLWKVSEESTGVTYHFPPA</sequence>